<name>A0AA37PH74_9PEZI</name>
<accession>A0AA37PH74</accession>
<organism evidence="2 3">
    <name type="scientific">Colletotrichum spaethianum</name>
    <dbReference type="NCBI Taxonomy" id="700344"/>
    <lineage>
        <taxon>Eukaryota</taxon>
        <taxon>Fungi</taxon>
        <taxon>Dikarya</taxon>
        <taxon>Ascomycota</taxon>
        <taxon>Pezizomycotina</taxon>
        <taxon>Sordariomycetes</taxon>
        <taxon>Hypocreomycetidae</taxon>
        <taxon>Glomerellales</taxon>
        <taxon>Glomerellaceae</taxon>
        <taxon>Colletotrichum</taxon>
        <taxon>Colletotrichum spaethianum species complex</taxon>
    </lineage>
</organism>
<gene>
    <name evidence="2" type="ORF">ColSpa_12270</name>
</gene>
<sequence length="78" mass="8517">MELVQVQGNLLRFHNATLQIGSIREMPSVNTYSNGIKFVHIRPNISNEDRSDGPVGGPELQVHSDGFNKDIGLAPTTS</sequence>
<dbReference type="RefSeq" id="XP_049134439.1">
    <property type="nucleotide sequence ID" value="XM_049278482.1"/>
</dbReference>
<evidence type="ECO:0000256" key="1">
    <source>
        <dbReference type="SAM" id="MobiDB-lite"/>
    </source>
</evidence>
<keyword evidence="3" id="KW-1185">Reference proteome</keyword>
<feature type="region of interest" description="Disordered" evidence="1">
    <location>
        <begin position="45"/>
        <end position="78"/>
    </location>
</feature>
<dbReference type="Proteomes" id="UP001055115">
    <property type="component" value="Unassembled WGS sequence"/>
</dbReference>
<reference evidence="2 3" key="1">
    <citation type="submission" date="2022-03" db="EMBL/GenBank/DDBJ databases">
        <title>Genome data of Colletotrichum spp.</title>
        <authorList>
            <person name="Utami Y.D."/>
            <person name="Hiruma K."/>
        </authorList>
    </citation>
    <scope>NUCLEOTIDE SEQUENCE [LARGE SCALE GENOMIC DNA]</scope>
    <source>
        <strain evidence="2 3">MAFF 239500</strain>
    </source>
</reference>
<evidence type="ECO:0000313" key="2">
    <source>
        <dbReference type="EMBL" id="GKT52089.1"/>
    </source>
</evidence>
<evidence type="ECO:0000313" key="3">
    <source>
        <dbReference type="Proteomes" id="UP001055115"/>
    </source>
</evidence>
<dbReference type="GeneID" id="73333072"/>
<comment type="caution">
    <text evidence="2">The sequence shown here is derived from an EMBL/GenBank/DDBJ whole genome shotgun (WGS) entry which is preliminary data.</text>
</comment>
<protein>
    <submittedName>
        <fullName evidence="2">Uncharacterized protein</fullName>
    </submittedName>
</protein>
<proteinExistence type="predicted"/>
<dbReference type="AlphaFoldDB" id="A0AA37PH74"/>
<dbReference type="EMBL" id="BQXU01000060">
    <property type="protein sequence ID" value="GKT52089.1"/>
    <property type="molecule type" value="Genomic_DNA"/>
</dbReference>